<comment type="catalytic activity">
    <reaction evidence="9 10">
        <text>an alpha-D-Man-(1-&gt;3)-beta-D-Man-(1-&gt;4)-beta-D-GlcNAc-(1-&gt;4)-alpha-D-GlcNAc-diphospho-di-trans,poly-cis-dolichol + GDP-alpha-D-mannose = an alpha-D-Man-(1-&gt;3)-[alpha-D-Man-(1-&gt;6)]-beta-D-Man-(1-&gt;4)-beta-D-GlcNAc-(1-&gt;4)-alpha-D-GlcNAc-diphospho-di-trans,poly-cis-dolichol + GDP + H(+)</text>
        <dbReference type="Rhea" id="RHEA:29519"/>
        <dbReference type="Rhea" id="RHEA-COMP:19513"/>
        <dbReference type="Rhea" id="RHEA-COMP:19515"/>
        <dbReference type="ChEBI" id="CHEBI:15378"/>
        <dbReference type="ChEBI" id="CHEBI:57527"/>
        <dbReference type="ChEBI" id="CHEBI:58189"/>
        <dbReference type="ChEBI" id="CHEBI:132510"/>
        <dbReference type="ChEBI" id="CHEBI:132511"/>
        <dbReference type="EC" id="2.4.1.257"/>
    </reaction>
    <physiologicalReaction direction="left-to-right" evidence="9 10">
        <dbReference type="Rhea" id="RHEA:29520"/>
    </physiologicalReaction>
</comment>
<sequence length="477" mass="52925">MEALVLVAVLGGGLLWLLFGGHQRNSLRVAFIHPDLGIGGAERLVVDAALGLQQAGHQVVMFTSHHDTNHCLDETRNGTLKVIVHGDALPRSLGGRFKAFFAYLRNLYLALALVRSHKHGGAYDVIFVDAISASIPILKLTGAKILFYCHFPDRNLCTDRRSLLKRLYRLPLDVLEEVTTGQADKVLVNSKFTASVYDQTFTRIAARVRPDVLYPAINFQSYSASQGARAQQQEREPLFVSLNRYERKKNIGLALQAFALLRERTPSVFPTLRLVIAGGYDPLLAENVEHFKELKALAHQLDLIDDEQLNSTEDDQKGAQQVTFLRSISNQTRNGLLAQCSAIIYTPENEHFGIVPVEAMYAGAPVIACNSGGPRESIIHEAEEFAEAMALLADDPNRVRKMGEAGHLHAEERYSLTSFTQQLEAALRSMLSWKGRDGDGALFDLSTTTTLNCTERLLGRFFRDPEPRGRPATHQTP</sequence>
<name>L8HCL9_ACACF</name>
<comment type="pathway">
    <text evidence="1 10">Protein modification; protein glycosylation.</text>
</comment>
<evidence type="ECO:0000256" key="3">
    <source>
        <dbReference type="ARBA" id="ARBA00022679"/>
    </source>
</evidence>
<keyword evidence="7" id="KW-0472">Membrane</keyword>
<evidence type="ECO:0000256" key="7">
    <source>
        <dbReference type="ARBA" id="ARBA00023136"/>
    </source>
</evidence>
<keyword evidence="5" id="KW-0256">Endoplasmic reticulum</keyword>
<dbReference type="Proteomes" id="UP000011083">
    <property type="component" value="Unassembled WGS sequence"/>
</dbReference>
<accession>L8HCL9</accession>
<reference evidence="13 14" key="1">
    <citation type="journal article" date="2013" name="Genome Biol.">
        <title>Genome of Acanthamoeba castellanii highlights extensive lateral gene transfer and early evolution of tyrosine kinase signaling.</title>
        <authorList>
            <person name="Clarke M."/>
            <person name="Lohan A.J."/>
            <person name="Liu B."/>
            <person name="Lagkouvardos I."/>
            <person name="Roy S."/>
            <person name="Zafar N."/>
            <person name="Bertelli C."/>
            <person name="Schilde C."/>
            <person name="Kianianmomeni A."/>
            <person name="Burglin T.R."/>
            <person name="Frech C."/>
            <person name="Turcotte B."/>
            <person name="Kopec K.O."/>
            <person name="Synnott J.M."/>
            <person name="Choo C."/>
            <person name="Paponov I."/>
            <person name="Finkler A."/>
            <person name="Soon Heng Tan C."/>
            <person name="Hutchins A.P."/>
            <person name="Weinmeier T."/>
            <person name="Rattei T."/>
            <person name="Chu J.S."/>
            <person name="Gimenez G."/>
            <person name="Irimia M."/>
            <person name="Rigden D.J."/>
            <person name="Fitzpatrick D.A."/>
            <person name="Lorenzo-Morales J."/>
            <person name="Bateman A."/>
            <person name="Chiu C.H."/>
            <person name="Tang P."/>
            <person name="Hegemann P."/>
            <person name="Fromm H."/>
            <person name="Raoult D."/>
            <person name="Greub G."/>
            <person name="Miranda-Saavedra D."/>
            <person name="Chen N."/>
            <person name="Nash P."/>
            <person name="Ginger M.L."/>
            <person name="Horn M."/>
            <person name="Schaap P."/>
            <person name="Caler L."/>
            <person name="Loftus B."/>
        </authorList>
    </citation>
    <scope>NUCLEOTIDE SEQUENCE [LARGE SCALE GENOMIC DNA]</scope>
    <source>
        <strain evidence="13 14">Neff</strain>
    </source>
</reference>
<dbReference type="EC" id="2.4.1.257" evidence="10"/>
<evidence type="ECO:0000256" key="9">
    <source>
        <dbReference type="ARBA" id="ARBA00045104"/>
    </source>
</evidence>
<organism evidence="13 14">
    <name type="scientific">Acanthamoeba castellanii (strain ATCC 30010 / Neff)</name>
    <dbReference type="NCBI Taxonomy" id="1257118"/>
    <lineage>
        <taxon>Eukaryota</taxon>
        <taxon>Amoebozoa</taxon>
        <taxon>Discosea</taxon>
        <taxon>Longamoebia</taxon>
        <taxon>Centramoebida</taxon>
        <taxon>Acanthamoebidae</taxon>
        <taxon>Acanthamoeba</taxon>
    </lineage>
</organism>
<dbReference type="GO" id="GO:0102704">
    <property type="term" value="F:GDP-Man:Man(2)GlcNAc(2)-PP-Dol alpha-1,6-mannosyltransferase activity"/>
    <property type="evidence" value="ECO:0007669"/>
    <property type="project" value="UniProtKB-UniRule"/>
</dbReference>
<dbReference type="EMBL" id="KB007867">
    <property type="protein sequence ID" value="ELR22987.1"/>
    <property type="molecule type" value="Genomic_DNA"/>
</dbReference>
<comment type="function">
    <text evidence="10">Mannosylates Man(2)GlcNAc(2)-dolichol diphosphate and Man(1)GlcNAc(2)-dolichol diphosphate to form Man(3)GlcNAc(2)-dolichol diphosphate.</text>
</comment>
<feature type="domain" description="Glycosyltransferase subfamily 4-like N-terminal" evidence="12">
    <location>
        <begin position="38"/>
        <end position="202"/>
    </location>
</feature>
<evidence type="ECO:0000313" key="13">
    <source>
        <dbReference type="EMBL" id="ELR22987.1"/>
    </source>
</evidence>
<keyword evidence="6" id="KW-1133">Transmembrane helix</keyword>
<keyword evidence="14" id="KW-1185">Reference proteome</keyword>
<dbReference type="SUPFAM" id="SSF53756">
    <property type="entry name" value="UDP-Glycosyltransferase/glycogen phosphorylase"/>
    <property type="match status" value="1"/>
</dbReference>
<dbReference type="Pfam" id="PF00534">
    <property type="entry name" value="Glycos_transf_1"/>
    <property type="match status" value="1"/>
</dbReference>
<evidence type="ECO:0000256" key="4">
    <source>
        <dbReference type="ARBA" id="ARBA00022692"/>
    </source>
</evidence>
<evidence type="ECO:0000256" key="5">
    <source>
        <dbReference type="ARBA" id="ARBA00022824"/>
    </source>
</evidence>
<proteinExistence type="inferred from homology"/>
<evidence type="ECO:0000313" key="14">
    <source>
        <dbReference type="Proteomes" id="UP000011083"/>
    </source>
</evidence>
<keyword evidence="2 10" id="KW-0328">Glycosyltransferase</keyword>
<evidence type="ECO:0000256" key="1">
    <source>
        <dbReference type="ARBA" id="ARBA00004922"/>
    </source>
</evidence>
<dbReference type="OrthoDB" id="448893at2759"/>
<dbReference type="InterPro" id="IPR028098">
    <property type="entry name" value="Glyco_trans_4-like_N"/>
</dbReference>
<dbReference type="InterPro" id="IPR027054">
    <property type="entry name" value="ALG2"/>
</dbReference>
<dbReference type="AlphaFoldDB" id="L8HCL9"/>
<dbReference type="RefSeq" id="XP_004352463.1">
    <property type="nucleotide sequence ID" value="XM_004352411.1"/>
</dbReference>
<dbReference type="GO" id="GO:0004378">
    <property type="term" value="F:GDP-Man:Man(1)GlcNAc(2)-PP-Dol alpha-1,3-mannosyltransferase activity"/>
    <property type="evidence" value="ECO:0007669"/>
    <property type="project" value="UniProtKB-UniRule"/>
</dbReference>
<keyword evidence="4" id="KW-0812">Transmembrane</keyword>
<comment type="similarity">
    <text evidence="10">Belongs to the glycosyltransferase group 1 family.</text>
</comment>
<protein>
    <recommendedName>
        <fullName evidence="10">Alpha-1,3/1,6-mannosyltransferase ALG2</fullName>
        <ecNumber evidence="10">2.4.1.132</ecNumber>
        <ecNumber evidence="10">2.4.1.257</ecNumber>
    </recommendedName>
    <alternativeName>
        <fullName evidence="10">GDP-Man:Man(1)GlcNAc(2)-PP-Dol alpha-1,3-mannosyltransferase</fullName>
    </alternativeName>
</protein>
<evidence type="ECO:0000256" key="8">
    <source>
        <dbReference type="ARBA" id="ARBA00045103"/>
    </source>
</evidence>
<evidence type="ECO:0000259" key="11">
    <source>
        <dbReference type="Pfam" id="PF00534"/>
    </source>
</evidence>
<keyword evidence="3 10" id="KW-0808">Transferase</keyword>
<dbReference type="PANTHER" id="PTHR45918">
    <property type="entry name" value="ALPHA-1,3/1,6-MANNOSYLTRANSFERASE ALG2"/>
    <property type="match status" value="1"/>
</dbReference>
<evidence type="ECO:0000256" key="2">
    <source>
        <dbReference type="ARBA" id="ARBA00022676"/>
    </source>
</evidence>
<dbReference type="EC" id="2.4.1.132" evidence="10"/>
<dbReference type="Pfam" id="PF13439">
    <property type="entry name" value="Glyco_transf_4"/>
    <property type="match status" value="1"/>
</dbReference>
<evidence type="ECO:0000256" key="10">
    <source>
        <dbReference type="RuleBase" id="RU367136"/>
    </source>
</evidence>
<dbReference type="STRING" id="1257118.L8HCL9"/>
<dbReference type="OMA" id="AMYMKCP"/>
<comment type="subcellular location">
    <subcellularLocation>
        <location evidence="10">Endoplasmic reticulum membrane</location>
        <topology evidence="10">Single-pass membrane protein</topology>
    </subcellularLocation>
</comment>
<dbReference type="CDD" id="cd03805">
    <property type="entry name" value="GT4_ALG2-like"/>
    <property type="match status" value="1"/>
</dbReference>
<dbReference type="InterPro" id="IPR001296">
    <property type="entry name" value="Glyco_trans_1"/>
</dbReference>
<dbReference type="KEGG" id="acan:ACA1_360020"/>
<gene>
    <name evidence="13" type="ORF">ACA1_360020</name>
</gene>
<dbReference type="PANTHER" id="PTHR45918:SF1">
    <property type="entry name" value="ALPHA-1,3_1,6-MANNOSYLTRANSFERASE ALG2"/>
    <property type="match status" value="1"/>
</dbReference>
<dbReference type="GeneID" id="14923956"/>
<comment type="catalytic activity">
    <reaction evidence="8 10">
        <text>a beta-D-Man-(1-&gt;4)-beta-D-GlcNAc-(1-&gt;4)-alpha-D-GlcNAc-diphospho-di-trans,poly-cis-dolichol + GDP-alpha-D-mannose = an alpha-D-Man-(1-&gt;3)-beta-D-Man-(1-&gt;4)-beta-D-GlcNAc-(1-&gt;4)-alpha-D-GlcNAc-diphospho-di-trans,poly-cis-dolichol + GDP + H(+)</text>
        <dbReference type="Rhea" id="RHEA:29515"/>
        <dbReference type="Rhea" id="RHEA-COMP:19511"/>
        <dbReference type="Rhea" id="RHEA-COMP:19513"/>
        <dbReference type="ChEBI" id="CHEBI:15378"/>
        <dbReference type="ChEBI" id="CHEBI:57527"/>
        <dbReference type="ChEBI" id="CHEBI:58189"/>
        <dbReference type="ChEBI" id="CHEBI:58472"/>
        <dbReference type="ChEBI" id="CHEBI:132510"/>
        <dbReference type="EC" id="2.4.1.132"/>
    </reaction>
    <physiologicalReaction direction="left-to-right" evidence="8 10">
        <dbReference type="Rhea" id="RHEA:29516"/>
    </physiologicalReaction>
</comment>
<dbReference type="Gene3D" id="3.40.50.2000">
    <property type="entry name" value="Glycogen Phosphorylase B"/>
    <property type="match status" value="2"/>
</dbReference>
<feature type="domain" description="Glycosyl transferase family 1" evidence="11">
    <location>
        <begin position="232"/>
        <end position="406"/>
    </location>
</feature>
<evidence type="ECO:0000256" key="6">
    <source>
        <dbReference type="ARBA" id="ARBA00022989"/>
    </source>
</evidence>
<evidence type="ECO:0000259" key="12">
    <source>
        <dbReference type="Pfam" id="PF13439"/>
    </source>
</evidence>
<dbReference type="UniPathway" id="UPA00378"/>
<dbReference type="GO" id="GO:0005789">
    <property type="term" value="C:endoplasmic reticulum membrane"/>
    <property type="evidence" value="ECO:0007669"/>
    <property type="project" value="UniProtKB-SubCell"/>
</dbReference>
<dbReference type="VEuPathDB" id="AmoebaDB:ACA1_360020"/>